<dbReference type="InterPro" id="IPR042099">
    <property type="entry name" value="ANL_N_sf"/>
</dbReference>
<feature type="domain" description="Carrier" evidence="7">
    <location>
        <begin position="580"/>
        <end position="657"/>
    </location>
</feature>
<evidence type="ECO:0000313" key="9">
    <source>
        <dbReference type="Proteomes" id="UP000247233"/>
    </source>
</evidence>
<dbReference type="SUPFAM" id="SSF56801">
    <property type="entry name" value="Acetyl-CoA synthetase-like"/>
    <property type="match status" value="4"/>
</dbReference>
<dbReference type="PROSITE" id="PS50075">
    <property type="entry name" value="CARRIER"/>
    <property type="match status" value="4"/>
</dbReference>
<dbReference type="NCBIfam" id="TIGR01733">
    <property type="entry name" value="AA-adenyl-dom"/>
    <property type="match status" value="3"/>
</dbReference>
<sequence>MERKSIDNAWELPVQSEDATPGVTSHKTSPEVVDRASAYTSNPSRPSILESFRAQVADHPHAIAVCAADGEMTYTELDTTSTRLASHLCSLGVGPDVFVPLLFHRCQWVVVAQLAVLKAGGAFVPLEPSHPDLRLASIVQHTNCGFVVASDVNKDRAALLADKTVCIDCNFVSGLPVSDEMLPSPSPNTPAYVLFTSGSTGQPKGCVIEHGAMANLPEQASLVYIGLSASSRVLQFASYSFAMSINEIYFALVRGATICIPSDHDRINRLPATMEELGVTWACITPSLLRSLDSRTPPSNLKTIILGGEAVRNGEFDDWTARTSMVYIYGASENSGFIGLAPHQSEGVAFRPHPSMKFWLVDAEDHHSLVPVGTIGELVINGLSLGRGYLNDPESTSAVFIDAPAWHPCAGQTKLNTVHLYKTGDLFRCEEDGTVRHVGRKGTQAKIRGNRVDLAEVEFHVRKSCPGVTQVIAETGTLADESETHVLVAFLYSPDYIREQKETLFAVPSDRFRSDVQVIQTELKKLLPEHMLPSSYVPLLSMPLTITGKIDRLALRERLQKCTRAELDIYHSIRDVDVTLPTTSLERSLHSVFAQVLTLDHGAFGVHHSFLRLGGDSVSAMRVVGLFRSNEYPPLAVADVLSLETVSKLAVHVESVQAMAPAAKSVLKPFSMIQEKEQAVALAAEQCGVPISAVEDIYPCTALQAGLMVSTIKVPGQYIARFVFQLAKDTNLSRLQSAWQVAVNSNSILRTRIVQSPSHELVQAVLYEGQSGIEWKSYSSVDAYRSEDSDLSMGPGDPLARFSVIQDASGPSIALTLHHAVFDMHSLGLVLEQVKKAYYKERLQVQSFGPFIQFIENQDRAAERNFWQHTFSDLRASVFPSLPNDAVVPKATANLQRTVNLSLLAGSRATLSNIVRLAWGVVVSNHTESEDVVFGATVTGRAAPVDSIENITGPAIATVPVRVICPREKTVAEILSTVQTQAIQMIPFEQTGLQNIRQISPEAAAACDFQSQLIFQRPEHVPEDDVPPVMYGKGDAYGGDNYSVFINYVIGLICTPSDDGDSLHIRAQFDPDLLPRVTTSRLVTQFANILQQICRDQHRLLRELDLVSQEELNIIKQWNGGDLSPESPNTLHDIVLENARKEPLATAVTSWDRQLTYESLASLSADVAQQIIQAGVQLGARVALCFEKSSWPVVSMLAVLRAGAAVVNIDPALPPARIEAIVKTSQPSLILSSSAMRHVMDSLQTGVPLLEVPCGKPAPAATPAEWPSVHPHDVAFILFTSGSTGTPKGIVIEHRNFTSALHSIGEAAGAHSGMRTLHFCSYAWDVSMEEVFLTWVHGGCLCIPSETQRMSNLAGFIEEYRVNWAAMTPSAAMVLSPDEVPGLKTLRLCGENIPVEMMEMWSSRVRLINGFGPAEAYTCGSLTIEPGMHFPGRIGHLFGSAGWVVVADDVNRLAAVGAVGELLIEGPTVTRGYFNDPRKSRQAFIEAPEWLRKIRPGGIAGRIYRTGDLARYDENGYLHYMGRKDSQVKLRGQRLVLGDIEHQVQLHFPSAVQAVAEIIRPREAAAALLVVFIARESVGFNGDDSLLQDPDEELLHQSASATARIQDALPAHMVPSAILPVYQIPRGRTGKIDRRTLREAAEQLSPEELQSYVVGANRADSAKEPPRTAAEMLWQALWARVLSIPESRIGRDDHLFRIGGDSIHAMKLAALARKAGLAHVTFQDIFHHPCLKDIAVVAGTSTEVGTLQGPLTLAPFALVDDIETLLPVASNQCGTSVDRIEDIYPCTPMQAALIASTIHQPDAYMACKSFILADGVDTDKLKRAWEIVAEAHPILRTRITQTSTGTCYQVVLKEPLSWSYQEDHSTSPEPAVGLGTSLVSLILCPGHLLLSIHHALYDAWSLRLLVDEVDRAYRQLPLEPLTPFKKFIAHVESCMESAAVFWKEELQNVDALHFPALPSLNYRPKPQSFIRRTIALPETPKSHDATIASKIKLAWALVSRTYTNSDDIIFGVTSSGRTAPVVGIEGIAGPTLATAPLRLRLDPTQSLAEALDKLQNHSVRQMGHEQLGLQQISQQSESAATACQFQTLVVVDPKEVPESEHLWYCHAEFLSDTNHFSSHALLLHCQPLLGDSDISVTVTFDSAVVPSAQMDRIFAQFEHILLQIHVADMDAMISDLEFVSPHDWNELIEWNVLAYQQDVQCVHSLVHERCQIWPDSVAIHAWDGDFTYRQLDEHVAQLSHHIQRLDVVHPNTFVALYFERSRWTIVAQLAVLRAGGAITMLDSSQPTGRLRDICTDIQPVLILTSPAQKNFASALFDAPVLIVESALPAQLMRCVEAGSHGVRPSDAMYTITTSGTTGKPKVVVIEHRSFVANTKPVIKRMAFNCDTRTLQFTSYGFDPMYIEHFMTLLAGGCICIPSQSDLDNRLAQVITEMGANWATLTSSVIQLLSPEVVPTMRTLIQGGEPMQQSVVDRWASHVRLVNAYGPSECSIVSCISDPFCPDTYPNTIGRATGGSAWIVHPETLDPLPIGAEGELIIEGAIVGRGYFNNPERTAAAYIPVPSWLQRLRVECEEARVYRTGDLVKYNSEGEIVYIRRKDSQTKLRGQRLELMEVEHHVQQCFPDALQAVAAISSLGTSTGALVALVLCASASGQSSNEGDILLPAASTSRFLKDAHIAEAALQERVPAYMVPNLFIPVSRIPRDVNGKVDRRQINNRLASLSRLEADSYRSASTVVVPPQNDIQRDIRGIWAVVLNIPPEEIGINKSFFRIGGDSITSMQVAAQSGAVGIPITVQDLFKYRTIEQLALHTVRSHSEVAKTEEDDIIDTPVDLSPIQQMFFDCAPPSPNYFTQTFPLHLGKADMSGRTLAQALDVLVQTHSMLRARFEKGPDDRWMQRIPSCVDGSSYRHRDHGVQSQDSIEAICRISQRSLDIQHGPLLIVDQFQRDDGRLFISLVAHHLVIDLVSWRVILADLEQLLTTESVPAIPSMPFLRWCQLQADYATRCLPAPQNEAETVTAFWGIDAISHNTHADVDSYGFSLDEETSQILIGRANEALTTQPVEIIQAAVLHSFVQLFPDRPAPVIFSEGHGREPWDASVDLSRTVGWFTTVWPTTVSLAASEGLVTALRRTKDARRQTPANGWQYFTSQHLHPQGAKTMGDIEIVLNYQGRYQQLERVGALLTLDAGNELGVGDIAEDMPRFGLLDVSAHIIGDRLRLQFLVNRRMRHQDRLQKWAEQCERSLRGMADKLPSMMHRHTVSDFPLLGTVTSDQVDRSLQEIIPRLDGEIEEIYPTTPVQQGMLLSQARNPGYYQQVMRWKVIRTQADGAPLDVRQLERAWQQVVDRHPALRTVFVELSEGSMDQLVLKGVSVAIQIPTDNATKTDRIRPSACLHLQKSTLDEILVELEINHALIDGPSERILRRDLALAYGGHLSPSHAPSYRDYVAYLQSTTGSGPNGEAYWRGYLDSAIPCIFPNLTDGSTMIPCDNKKQAEFGSLFVELGSTPNMEEFCEEHGLALSSVYQAVWAIVLQCYTGLTSVCFGHMVTGRSVPVPGVQDIVGPAMNLHVAHLHIQPEASVLSVLQQYHDDRLRSLKYQSYSFAKILQAVGATGNELFNTSISVQDRRRQGAGIDETLTTVSVEEYGGEDRSEESFIPRKHAATIGQTFAQVLSEVISRPSHLVRDIELLDPAQRTLLATRNSVVPEAVTDHVHHAIHRLSLDHPTAHAVCAWDGDFTFEELDRLSTILSEELIQQGVGIEMPIPLYLDKSRWTPVALLAVLKAGAAFLLLDTSHPLIRLRAIFEDTKARLVLASSTLVKEASNLASCVIDVGDRLLSVNSNDTHCHDVHVNGSNAAYFIFTSGSTGKPKGIVIHHSSLATSLDGMIRRWGITATCRMLQFGSHAFDIAVAELLLPLVAGGCVCIPSNAERGGDITGAMNRMEVNFAMATPTVARSFNPDQLKHLKTLILAGEAISAADLAIWCGKVILFGGYGPAECAMCSASTPVIVKSDNPRNIGFSSGCVTWVVDRDDYHRLVPEGAVGELLVEGPNVARGYLNNPLKTAEVFVEAPCWLKAIRGERQTILLYRTGDLVRFAEDGSLIFVGRQDHQIKIRGQRLELGEVESQVSRAFCDSLVLVELVKHVDSPFLVAYVLQRVGDDATGNTTALVQVHPPSETFSNAVRAAVDQLHEAMPSYMIPSAFLPLAELPKGATGKTDRKCLREHAASLSREELEAYSAIVKSRRVPSTPLEAQLQELVACALNRSPDSIPLDEDIFQAGLDSMKAMSLAGSARRAGLSLTVQAIFRHPRLSDLAAVLEGEDDEAYPPPPPSALLEHADELCAKWHIDRNNVLDIIPATYYQRTSIESHHLAHVTIHFPQLLDEIRLKDAVVATIERHPILRTVFVPFENTHIQIVLRQVDLPVQTVRTDNNPEEVLLAICHTDAAKPVPFASPTLQLFVVTSKTRMSLALRVNHAHYDGMTVLFLIREIGTLYANSTADLPASLEYPEFIAHRVQRTRPAAFEFWRGLLQGSSMTHLTLYDETVGFPKRSRMDLLVNSWAEIPMPELQGGVTMATVLKSAWAVCLAEYTKRTDVVFAQISSHRALPIDRIDRTVGPCVNYLPVRVPLQADWTAKELFHWVQGQHIRGMSHDTIDWDEMVARSTEWHPDSPPGTGLHWLNASGLWDTDYLFGGCVPARNRHVDTQMLHRHPMMMCVPVPAADGESGGVTMLRMMLMSPTFGQEVADRLVERFRGIVVRLTARPEELVLGGD</sequence>
<evidence type="ECO:0000256" key="1">
    <source>
        <dbReference type="ARBA" id="ARBA00005179"/>
    </source>
</evidence>
<dbReference type="InterPro" id="IPR020806">
    <property type="entry name" value="PKS_PP-bd"/>
</dbReference>
<evidence type="ECO:0000256" key="3">
    <source>
        <dbReference type="ARBA" id="ARBA00022553"/>
    </source>
</evidence>
<dbReference type="FunFam" id="3.40.50.12780:FF:000014">
    <property type="entry name" value="Nonribosomal peptide synthetase 1"/>
    <property type="match status" value="1"/>
</dbReference>
<organism evidence="8 9">
    <name type="scientific">Aspergillus heteromorphus CBS 117.55</name>
    <dbReference type="NCBI Taxonomy" id="1448321"/>
    <lineage>
        <taxon>Eukaryota</taxon>
        <taxon>Fungi</taxon>
        <taxon>Dikarya</taxon>
        <taxon>Ascomycota</taxon>
        <taxon>Pezizomycotina</taxon>
        <taxon>Eurotiomycetes</taxon>
        <taxon>Eurotiomycetidae</taxon>
        <taxon>Eurotiales</taxon>
        <taxon>Aspergillaceae</taxon>
        <taxon>Aspergillus</taxon>
        <taxon>Aspergillus subgen. Circumdati</taxon>
    </lineage>
</organism>
<dbReference type="CDD" id="cd19542">
    <property type="entry name" value="CT_NRPS-like"/>
    <property type="match status" value="2"/>
</dbReference>
<evidence type="ECO:0000256" key="4">
    <source>
        <dbReference type="ARBA" id="ARBA00022598"/>
    </source>
</evidence>
<dbReference type="Pfam" id="PF00668">
    <property type="entry name" value="Condensation"/>
    <property type="match status" value="5"/>
</dbReference>
<dbReference type="InterPro" id="IPR020845">
    <property type="entry name" value="AMP-binding_CS"/>
</dbReference>
<feature type="domain" description="Carrier" evidence="7">
    <location>
        <begin position="2737"/>
        <end position="2813"/>
    </location>
</feature>
<name>A0A317WKZ4_9EURO</name>
<comment type="similarity">
    <text evidence="5">Belongs to the NRP synthetase family.</text>
</comment>
<comment type="pathway">
    <text evidence="1">Secondary metabolite biosynthesis.</text>
</comment>
<accession>A0A317WKZ4</accession>
<dbReference type="InterPro" id="IPR010071">
    <property type="entry name" value="AA_adenyl_dom"/>
</dbReference>
<dbReference type="VEuPathDB" id="FungiDB:BO70DRAFT_378399"/>
<gene>
    <name evidence="8" type="ORF">BO70DRAFT_378399</name>
</gene>
<feature type="region of interest" description="Disordered" evidence="6">
    <location>
        <begin position="1"/>
        <end position="30"/>
    </location>
</feature>
<evidence type="ECO:0000313" key="8">
    <source>
        <dbReference type="EMBL" id="PWY86735.1"/>
    </source>
</evidence>
<dbReference type="Gene3D" id="3.30.559.30">
    <property type="entry name" value="Nonribosomal peptide synthetase, condensation domain"/>
    <property type="match status" value="5"/>
</dbReference>
<dbReference type="GeneID" id="37067500"/>
<dbReference type="GO" id="GO:1904091">
    <property type="term" value="F:non-ribosomal peptide synthetase activity"/>
    <property type="evidence" value="ECO:0007669"/>
    <property type="project" value="UniProtKB-ARBA"/>
</dbReference>
<dbReference type="Gene3D" id="3.30.559.10">
    <property type="entry name" value="Chloramphenicol acetyltransferase-like domain"/>
    <property type="match status" value="5"/>
</dbReference>
<dbReference type="Proteomes" id="UP000247233">
    <property type="component" value="Unassembled WGS sequence"/>
</dbReference>
<dbReference type="InterPro" id="IPR023213">
    <property type="entry name" value="CAT-like_dom_sf"/>
</dbReference>
<dbReference type="Pfam" id="PF00550">
    <property type="entry name" value="PP-binding"/>
    <property type="match status" value="4"/>
</dbReference>
<dbReference type="PROSITE" id="PS00455">
    <property type="entry name" value="AMP_BINDING"/>
    <property type="match status" value="3"/>
</dbReference>
<dbReference type="GO" id="GO:0005737">
    <property type="term" value="C:cytoplasm"/>
    <property type="evidence" value="ECO:0007669"/>
    <property type="project" value="TreeGrafter"/>
</dbReference>
<dbReference type="GO" id="GO:0016874">
    <property type="term" value="F:ligase activity"/>
    <property type="evidence" value="ECO:0007669"/>
    <property type="project" value="UniProtKB-KW"/>
</dbReference>
<dbReference type="Gene3D" id="3.40.50.12780">
    <property type="entry name" value="N-terminal domain of ligase-like"/>
    <property type="match status" value="4"/>
</dbReference>
<dbReference type="GO" id="GO:0031177">
    <property type="term" value="F:phosphopantetheine binding"/>
    <property type="evidence" value="ECO:0007669"/>
    <property type="project" value="InterPro"/>
</dbReference>
<dbReference type="InterPro" id="IPR009081">
    <property type="entry name" value="PP-bd_ACP"/>
</dbReference>
<evidence type="ECO:0000256" key="2">
    <source>
        <dbReference type="ARBA" id="ARBA00022450"/>
    </source>
</evidence>
<dbReference type="Pfam" id="PF00501">
    <property type="entry name" value="AMP-binding"/>
    <property type="match status" value="4"/>
</dbReference>
<feature type="domain" description="Carrier" evidence="7">
    <location>
        <begin position="4240"/>
        <end position="4316"/>
    </location>
</feature>
<dbReference type="Gene3D" id="1.10.1200.10">
    <property type="entry name" value="ACP-like"/>
    <property type="match status" value="4"/>
</dbReference>
<dbReference type="CDD" id="cd05918">
    <property type="entry name" value="A_NRPS_SidN3_like"/>
    <property type="match status" value="4"/>
</dbReference>
<dbReference type="SUPFAM" id="SSF52777">
    <property type="entry name" value="CoA-dependent acyltransferases"/>
    <property type="match status" value="10"/>
</dbReference>
<dbReference type="STRING" id="1448321.A0A317WKZ4"/>
<dbReference type="GO" id="GO:0043041">
    <property type="term" value="P:amino acid activation for nonribosomal peptide biosynthetic process"/>
    <property type="evidence" value="ECO:0007669"/>
    <property type="project" value="TreeGrafter"/>
</dbReference>
<proteinExistence type="inferred from homology"/>
<evidence type="ECO:0000259" key="7">
    <source>
        <dbReference type="PROSITE" id="PS50075"/>
    </source>
</evidence>
<keyword evidence="3" id="KW-0597">Phosphoprotein</keyword>
<dbReference type="InterPro" id="IPR001242">
    <property type="entry name" value="Condensation_dom"/>
</dbReference>
<dbReference type="CDD" id="cd19545">
    <property type="entry name" value="FUM14_C_NRPS-like"/>
    <property type="match status" value="2"/>
</dbReference>
<dbReference type="NCBIfam" id="NF003417">
    <property type="entry name" value="PRK04813.1"/>
    <property type="match status" value="4"/>
</dbReference>
<dbReference type="InterPro" id="IPR000873">
    <property type="entry name" value="AMP-dep_synth/lig_dom"/>
</dbReference>
<dbReference type="RefSeq" id="XP_025400967.1">
    <property type="nucleotide sequence ID" value="XM_025545263.1"/>
</dbReference>
<dbReference type="FunFam" id="3.30.559.30:FF:000002">
    <property type="entry name" value="Nonribosomal peptide synthase Pes1"/>
    <property type="match status" value="1"/>
</dbReference>
<dbReference type="FunFam" id="3.30.559.30:FF:000003">
    <property type="entry name" value="Nonribosomal peptide synthase SidD"/>
    <property type="match status" value="2"/>
</dbReference>
<dbReference type="PANTHER" id="PTHR45527">
    <property type="entry name" value="NONRIBOSOMAL PEPTIDE SYNTHETASE"/>
    <property type="match status" value="1"/>
</dbReference>
<dbReference type="CDD" id="cd19534">
    <property type="entry name" value="E_NRPS"/>
    <property type="match status" value="1"/>
</dbReference>
<dbReference type="InterPro" id="IPR036736">
    <property type="entry name" value="ACP-like_sf"/>
</dbReference>
<dbReference type="GO" id="GO:0044550">
    <property type="term" value="P:secondary metabolite biosynthetic process"/>
    <property type="evidence" value="ECO:0007669"/>
    <property type="project" value="TreeGrafter"/>
</dbReference>
<dbReference type="Gene3D" id="3.30.300.30">
    <property type="match status" value="4"/>
</dbReference>
<dbReference type="SMART" id="SM00823">
    <property type="entry name" value="PKS_PP"/>
    <property type="match status" value="2"/>
</dbReference>
<dbReference type="PROSITE" id="PS00012">
    <property type="entry name" value="PHOSPHOPANTETHEINE"/>
    <property type="match status" value="2"/>
</dbReference>
<dbReference type="OrthoDB" id="416786at2759"/>
<keyword evidence="9" id="KW-1185">Reference proteome</keyword>
<reference evidence="8 9" key="1">
    <citation type="submission" date="2016-12" db="EMBL/GenBank/DDBJ databases">
        <title>The genomes of Aspergillus section Nigri reveals drivers in fungal speciation.</title>
        <authorList>
            <consortium name="DOE Joint Genome Institute"/>
            <person name="Vesth T.C."/>
            <person name="Nybo J."/>
            <person name="Theobald S."/>
            <person name="Brandl J."/>
            <person name="Frisvad J.C."/>
            <person name="Nielsen K.F."/>
            <person name="Lyhne E.K."/>
            <person name="Kogle M.E."/>
            <person name="Kuo A."/>
            <person name="Riley R."/>
            <person name="Clum A."/>
            <person name="Nolan M."/>
            <person name="Lipzen A."/>
            <person name="Salamov A."/>
            <person name="Henrissat B."/>
            <person name="Wiebenga A."/>
            <person name="De Vries R.P."/>
            <person name="Grigoriev I.V."/>
            <person name="Mortensen U.H."/>
            <person name="Andersen M.R."/>
            <person name="Baker S.E."/>
        </authorList>
    </citation>
    <scope>NUCLEOTIDE SEQUENCE [LARGE SCALE GENOMIC DNA]</scope>
    <source>
        <strain evidence="8 9">CBS 117.55</strain>
    </source>
</reference>
<keyword evidence="4" id="KW-0436">Ligase</keyword>
<evidence type="ECO:0000256" key="6">
    <source>
        <dbReference type="SAM" id="MobiDB-lite"/>
    </source>
</evidence>
<dbReference type="InterPro" id="IPR045851">
    <property type="entry name" value="AMP-bd_C_sf"/>
</dbReference>
<evidence type="ECO:0000256" key="5">
    <source>
        <dbReference type="ARBA" id="ARBA00029454"/>
    </source>
</evidence>
<dbReference type="PANTHER" id="PTHR45527:SF16">
    <property type="entry name" value="NONRIBOSOMAL PEPTIDE SYNTHASE ATNA-RELATED"/>
    <property type="match status" value="1"/>
</dbReference>
<keyword evidence="2" id="KW-0596">Phosphopantetheine</keyword>
<comment type="caution">
    <text evidence="8">The sequence shown here is derived from an EMBL/GenBank/DDBJ whole genome shotgun (WGS) entry which is preliminary data.</text>
</comment>
<dbReference type="FunFam" id="3.30.300.30:FF:000015">
    <property type="entry name" value="Nonribosomal peptide synthase SidD"/>
    <property type="match status" value="4"/>
</dbReference>
<dbReference type="SUPFAM" id="SSF47336">
    <property type="entry name" value="ACP-like"/>
    <property type="match status" value="4"/>
</dbReference>
<dbReference type="InterPro" id="IPR006162">
    <property type="entry name" value="Ppantetheine_attach_site"/>
</dbReference>
<dbReference type="EMBL" id="MSFL01000007">
    <property type="protein sequence ID" value="PWY86735.1"/>
    <property type="molecule type" value="Genomic_DNA"/>
</dbReference>
<protein>
    <submittedName>
        <fullName evidence="8">Acetyl-CoA synthetase-like protein</fullName>
    </submittedName>
</protein>
<feature type="domain" description="Carrier" evidence="7">
    <location>
        <begin position="1665"/>
        <end position="1742"/>
    </location>
</feature>